<gene>
    <name evidence="1" type="ORF">WMO66_00915</name>
</gene>
<evidence type="ECO:0000313" key="2">
    <source>
        <dbReference type="Proteomes" id="UP001491552"/>
    </source>
</evidence>
<proteinExistence type="predicted"/>
<protein>
    <submittedName>
        <fullName evidence="1">Uncharacterized protein</fullName>
    </submittedName>
</protein>
<sequence>MPDKPLEQACDARVCIHTDQILDSCMDKDCVEDLRVYLTRESQAALDRSTGAKTRCAELLFARVEVEPLAYKRGHYAVDLTFYYRILGDATVGGTRPVTITGLAVFTKRVALYGGRGKAKTFSSTDALPTPDGLLQDRLPVGVVEALDPMILASKVREVCDCCRCETELTEIPPAIAEALGEELVLTGGTRRLYVTVGQFSTVRLERGAQLAVQSGGYCMPTRECCDDEGCEEDPCELFSRVDFPVRAFYPEGSDCGGTSCCGSCGK</sequence>
<comment type="caution">
    <text evidence="1">The sequence shown here is derived from an EMBL/GenBank/DDBJ whole genome shotgun (WGS) entry which is preliminary data.</text>
</comment>
<reference evidence="1 2" key="1">
    <citation type="submission" date="2024-03" db="EMBL/GenBank/DDBJ databases">
        <title>Human intestinal bacterial collection.</title>
        <authorList>
            <person name="Pauvert C."/>
            <person name="Hitch T.C.A."/>
            <person name="Clavel T."/>
        </authorList>
    </citation>
    <scope>NUCLEOTIDE SEQUENCE [LARGE SCALE GENOMIC DNA]</scope>
    <source>
        <strain evidence="1 2">CLA-AA-H192</strain>
    </source>
</reference>
<dbReference type="RefSeq" id="WP_349134527.1">
    <property type="nucleotide sequence ID" value="NZ_JBBMFF010000067.1"/>
</dbReference>
<organism evidence="1 2">
    <name type="scientific">Faecousia intestinalis</name>
    <dbReference type="NCBI Taxonomy" id="3133167"/>
    <lineage>
        <taxon>Bacteria</taxon>
        <taxon>Bacillati</taxon>
        <taxon>Bacillota</taxon>
        <taxon>Clostridia</taxon>
        <taxon>Eubacteriales</taxon>
        <taxon>Oscillospiraceae</taxon>
        <taxon>Faecousia</taxon>
    </lineage>
</organism>
<evidence type="ECO:0000313" key="1">
    <source>
        <dbReference type="EMBL" id="MEQ2509817.1"/>
    </source>
</evidence>
<accession>A0ABV1G338</accession>
<name>A0ABV1G338_9FIRM</name>
<keyword evidence="2" id="KW-1185">Reference proteome</keyword>
<dbReference type="Proteomes" id="UP001491552">
    <property type="component" value="Unassembled WGS sequence"/>
</dbReference>
<dbReference type="EMBL" id="JBBMFF010000067">
    <property type="protein sequence ID" value="MEQ2509817.1"/>
    <property type="molecule type" value="Genomic_DNA"/>
</dbReference>